<keyword evidence="1" id="KW-1133">Transmembrane helix</keyword>
<dbReference type="EMBL" id="FUYA01000002">
    <property type="protein sequence ID" value="SKA67894.1"/>
    <property type="molecule type" value="Genomic_DNA"/>
</dbReference>
<gene>
    <name evidence="2" type="ORF">SAMN02745702_00911</name>
</gene>
<evidence type="ECO:0000313" key="2">
    <source>
        <dbReference type="EMBL" id="SKA67894.1"/>
    </source>
</evidence>
<evidence type="ECO:0000256" key="1">
    <source>
        <dbReference type="SAM" id="Phobius"/>
    </source>
</evidence>
<organism evidence="2 3">
    <name type="scientific">Desulfobaculum bizertense DSM 18034</name>
    <dbReference type="NCBI Taxonomy" id="1121442"/>
    <lineage>
        <taxon>Bacteria</taxon>
        <taxon>Pseudomonadati</taxon>
        <taxon>Thermodesulfobacteriota</taxon>
        <taxon>Desulfovibrionia</taxon>
        <taxon>Desulfovibrionales</taxon>
        <taxon>Desulfovibrionaceae</taxon>
        <taxon>Desulfobaculum</taxon>
    </lineage>
</organism>
<accession>A0A1T4VSC2</accession>
<name>A0A1T4VSC2_9BACT</name>
<protein>
    <submittedName>
        <fullName evidence="2">Uncharacterized protein</fullName>
    </submittedName>
</protein>
<proteinExistence type="predicted"/>
<keyword evidence="3" id="KW-1185">Reference proteome</keyword>
<dbReference type="RefSeq" id="WP_078684214.1">
    <property type="nucleotide sequence ID" value="NZ_FUYA01000002.1"/>
</dbReference>
<feature type="transmembrane region" description="Helical" evidence="1">
    <location>
        <begin position="47"/>
        <end position="70"/>
    </location>
</feature>
<keyword evidence="1" id="KW-0472">Membrane</keyword>
<evidence type="ECO:0000313" key="3">
    <source>
        <dbReference type="Proteomes" id="UP000189733"/>
    </source>
</evidence>
<sequence length="159" mass="18488">MSQMKNGQPWHKFILGRYWRHAVVWIVVLIGLIMAISYFSHDAGKEIITISLVFAVFMTVGNFLSWLVGIKGQWIDSFPKYLKVQFEKNGKEVEEWATDEPLDLISEVDARAHAQQWGRVQNKNGDLPLTGRYKLVDKDVDIKKRWIIYTMKIFLNSDA</sequence>
<reference evidence="2 3" key="1">
    <citation type="submission" date="2017-02" db="EMBL/GenBank/DDBJ databases">
        <authorList>
            <person name="Peterson S.W."/>
        </authorList>
    </citation>
    <scope>NUCLEOTIDE SEQUENCE [LARGE SCALE GENOMIC DNA]</scope>
    <source>
        <strain evidence="2 3">DSM 18034</strain>
    </source>
</reference>
<dbReference type="AlphaFoldDB" id="A0A1T4VSC2"/>
<keyword evidence="1" id="KW-0812">Transmembrane</keyword>
<dbReference type="Proteomes" id="UP000189733">
    <property type="component" value="Unassembled WGS sequence"/>
</dbReference>
<feature type="transmembrane region" description="Helical" evidence="1">
    <location>
        <begin position="21"/>
        <end position="41"/>
    </location>
</feature>